<dbReference type="Proteomes" id="UP000001025">
    <property type="component" value="Chromosome"/>
</dbReference>
<dbReference type="STRING" id="243090.RB10085"/>
<dbReference type="EMBL" id="BX294150">
    <property type="protein sequence ID" value="CAD76619.1"/>
    <property type="molecule type" value="Genomic_DNA"/>
</dbReference>
<dbReference type="RefSeq" id="WP_011122607.1">
    <property type="nucleotide sequence ID" value="NC_005027.1"/>
</dbReference>
<dbReference type="PATRIC" id="fig|243090.15.peg.4864"/>
<dbReference type="KEGG" id="rba:RB10085"/>
<dbReference type="HOGENOM" id="CLU_1097853_0_0_0"/>
<feature type="compositionally biased region" description="Low complexity" evidence="1">
    <location>
        <begin position="143"/>
        <end position="158"/>
    </location>
</feature>
<dbReference type="InParanoid" id="Q7UKL3"/>
<proteinExistence type="predicted"/>
<feature type="region of interest" description="Disordered" evidence="1">
    <location>
        <begin position="125"/>
        <end position="190"/>
    </location>
</feature>
<dbReference type="AlphaFoldDB" id="Q7UKL3"/>
<accession>Q7UKL3</accession>
<evidence type="ECO:0000256" key="1">
    <source>
        <dbReference type="SAM" id="MobiDB-lite"/>
    </source>
</evidence>
<keyword evidence="3" id="KW-1185">Reference proteome</keyword>
<organism evidence="2 3">
    <name type="scientific">Rhodopirellula baltica (strain DSM 10527 / NCIMB 13988 / SH1)</name>
    <dbReference type="NCBI Taxonomy" id="243090"/>
    <lineage>
        <taxon>Bacteria</taxon>
        <taxon>Pseudomonadati</taxon>
        <taxon>Planctomycetota</taxon>
        <taxon>Planctomycetia</taxon>
        <taxon>Pirellulales</taxon>
        <taxon>Pirellulaceae</taxon>
        <taxon>Rhodopirellula</taxon>
    </lineage>
</organism>
<name>Q7UKL3_RHOBA</name>
<sequence length="253" mass="27351">MSVPPVGFSNHCRPMLNHPNRRLFGGNFDAPKQPPHAEHAPAWSAKLKALLLAGMIALMTTSARAQLPPPVQLPLQSGETIVSSETYVDGAPHQEVGLADYWDGASGFHSPAQVPHVIILAPSAPKNARNHGSVPANGYAPNQSSGHSQHGHQQSAGSVHPHLQHAHQKAKATMAPLTHPPGVENDPGAKGPGRLGVGEHWVKNPQTRPTIPAATVQPRWKTPYSYGYFGAEGKRHWSRQHGYQDRSLQWSLR</sequence>
<evidence type="ECO:0000313" key="3">
    <source>
        <dbReference type="Proteomes" id="UP000001025"/>
    </source>
</evidence>
<reference evidence="2 3" key="1">
    <citation type="journal article" date="2003" name="Proc. Natl. Acad. Sci. U.S.A.">
        <title>Complete genome sequence of the marine planctomycete Pirellula sp. strain 1.</title>
        <authorList>
            <person name="Gloeckner F.O."/>
            <person name="Kube M."/>
            <person name="Bauer M."/>
            <person name="Teeling H."/>
            <person name="Lombardot T."/>
            <person name="Ludwig W."/>
            <person name="Gade D."/>
            <person name="Beck A."/>
            <person name="Borzym K."/>
            <person name="Heitmann K."/>
            <person name="Rabus R."/>
            <person name="Schlesner H."/>
            <person name="Amann R."/>
            <person name="Reinhardt R."/>
        </authorList>
    </citation>
    <scope>NUCLEOTIDE SEQUENCE [LARGE SCALE GENOMIC DNA]</scope>
    <source>
        <strain evidence="3">DSM 10527 / NCIMB 13988 / SH1</strain>
    </source>
</reference>
<protein>
    <submittedName>
        <fullName evidence="2">Uncharacterized protein</fullName>
    </submittedName>
</protein>
<dbReference type="EnsemblBacteria" id="CAD76619">
    <property type="protein sequence ID" value="CAD76619"/>
    <property type="gene ID" value="RB10085"/>
</dbReference>
<dbReference type="OrthoDB" id="292155at2"/>
<evidence type="ECO:0000313" key="2">
    <source>
        <dbReference type="EMBL" id="CAD76619.1"/>
    </source>
</evidence>
<gene>
    <name evidence="2" type="ordered locus">RB10085</name>
</gene>